<protein>
    <recommendedName>
        <fullName evidence="10">CARD domain-containing protein</fullName>
    </recommendedName>
</protein>
<evidence type="ECO:0000313" key="9">
    <source>
        <dbReference type="Proteomes" id="UP000694427"/>
    </source>
</evidence>
<dbReference type="Ensembl" id="ENSCCRT00010071822.1">
    <property type="protein sequence ID" value="ENSCCRP00010065297.1"/>
    <property type="gene ID" value="ENSCCRG00010027951.1"/>
</dbReference>
<reference evidence="8" key="1">
    <citation type="submission" date="2025-08" db="UniProtKB">
        <authorList>
            <consortium name="Ensembl"/>
        </authorList>
    </citation>
    <scope>IDENTIFICATION</scope>
</reference>
<name>A0A8C1QUC6_CYPCA</name>
<dbReference type="InterPro" id="IPR001315">
    <property type="entry name" value="CARD"/>
</dbReference>
<dbReference type="Gene3D" id="1.10.533.10">
    <property type="entry name" value="Death Domain, Fas"/>
    <property type="match status" value="1"/>
</dbReference>
<dbReference type="PROSITE" id="PS50209">
    <property type="entry name" value="CARD"/>
    <property type="match status" value="1"/>
</dbReference>
<evidence type="ECO:0000259" key="6">
    <source>
        <dbReference type="PROSITE" id="PS50209"/>
    </source>
</evidence>
<organism evidence="8 9">
    <name type="scientific">Cyprinus carpio</name>
    <name type="common">Common carp</name>
    <dbReference type="NCBI Taxonomy" id="7962"/>
    <lineage>
        <taxon>Eukaryota</taxon>
        <taxon>Metazoa</taxon>
        <taxon>Chordata</taxon>
        <taxon>Craniata</taxon>
        <taxon>Vertebrata</taxon>
        <taxon>Euteleostomi</taxon>
        <taxon>Actinopterygii</taxon>
        <taxon>Neopterygii</taxon>
        <taxon>Teleostei</taxon>
        <taxon>Ostariophysi</taxon>
        <taxon>Cypriniformes</taxon>
        <taxon>Cyprinidae</taxon>
        <taxon>Cyprininae</taxon>
        <taxon>Cyprinus</taxon>
    </lineage>
</organism>
<dbReference type="GO" id="GO:0042981">
    <property type="term" value="P:regulation of apoptotic process"/>
    <property type="evidence" value="ECO:0007669"/>
    <property type="project" value="InterPro"/>
</dbReference>
<evidence type="ECO:0000256" key="2">
    <source>
        <dbReference type="ARBA" id="ARBA00022490"/>
    </source>
</evidence>
<dbReference type="CDD" id="cd08330">
    <property type="entry name" value="CARD_ASC_NALP1"/>
    <property type="match status" value="1"/>
</dbReference>
<evidence type="ECO:0000256" key="5">
    <source>
        <dbReference type="ARBA" id="ARBA00023198"/>
    </source>
</evidence>
<keyword evidence="3" id="KW-0399">Innate immunity</keyword>
<evidence type="ECO:0000256" key="3">
    <source>
        <dbReference type="ARBA" id="ARBA00022588"/>
    </source>
</evidence>
<evidence type="ECO:0000259" key="7">
    <source>
        <dbReference type="PROSITE" id="PS51830"/>
    </source>
</evidence>
<keyword evidence="2" id="KW-0963">Cytoplasm</keyword>
<dbReference type="GO" id="GO:0005829">
    <property type="term" value="C:cytosol"/>
    <property type="evidence" value="ECO:0007669"/>
    <property type="project" value="UniProtKB-SubCell"/>
</dbReference>
<dbReference type="InterPro" id="IPR033516">
    <property type="entry name" value="CARD8/ASC/NALP1_CARD"/>
</dbReference>
<proteinExistence type="predicted"/>
<keyword evidence="9" id="KW-1185">Reference proteome</keyword>
<dbReference type="Proteomes" id="UP000694427">
    <property type="component" value="Unplaced"/>
</dbReference>
<feature type="domain" description="FIIND" evidence="7">
    <location>
        <begin position="1"/>
        <end position="262"/>
    </location>
</feature>
<comment type="subcellular location">
    <subcellularLocation>
        <location evidence="1">Cytoplasm</location>
        <location evidence="1">Cytosol</location>
    </subcellularLocation>
</comment>
<dbReference type="InterPro" id="IPR025307">
    <property type="entry name" value="FIIND_dom"/>
</dbReference>
<evidence type="ECO:0000313" key="8">
    <source>
        <dbReference type="Ensembl" id="ENSCCRP00010065297.1"/>
    </source>
</evidence>
<accession>A0A8C1QUC6</accession>
<sequence>NHETHSSTFGFTGLYCPVHPFVCPHAGQFQCSLTSLVFVMASEGEVLYRVVSWNPGLLDGLGQMKPAGPLYNIDCFNEENKDSLAVARFTGGNVEIMKPLKVSETHVIIDIRDLSHFGLLKRMIFPPSPVTAQVLLFLRPITERQRENILDVHLLPCNVPLSKVSLHCLCDQYTENTHIITSSKCSLTPESEYRLCCQTEGSTVQPGILLRDNMSFFFVITSGRDVEPPAYRRLTECEFVERHGNELIRRVSSVMAIADGLRTKKMIPDEMYSKVHAAEPRQEKTRLLLDAVYSGGAAVKAEFFILLTNEEPHLVDELESGPSRPQQF</sequence>
<keyword evidence="4" id="KW-0391">Immunity</keyword>
<evidence type="ECO:0008006" key="10">
    <source>
        <dbReference type="Google" id="ProtNLM"/>
    </source>
</evidence>
<dbReference type="Pfam" id="PF23679">
    <property type="entry name" value="UPA-FIIND"/>
    <property type="match status" value="1"/>
</dbReference>
<dbReference type="GO" id="GO:0006954">
    <property type="term" value="P:inflammatory response"/>
    <property type="evidence" value="ECO:0007669"/>
    <property type="project" value="UniProtKB-KW"/>
</dbReference>
<dbReference type="AlphaFoldDB" id="A0A8C1QUC6"/>
<dbReference type="InterPro" id="IPR011029">
    <property type="entry name" value="DEATH-like_dom_sf"/>
</dbReference>
<dbReference type="SUPFAM" id="SSF47986">
    <property type="entry name" value="DEATH domain"/>
    <property type="match status" value="1"/>
</dbReference>
<reference evidence="8" key="2">
    <citation type="submission" date="2025-09" db="UniProtKB">
        <authorList>
            <consortium name="Ensembl"/>
        </authorList>
    </citation>
    <scope>IDENTIFICATION</scope>
</reference>
<dbReference type="Pfam" id="PF13553">
    <property type="entry name" value="FIIND"/>
    <property type="match status" value="1"/>
</dbReference>
<feature type="domain" description="CARD" evidence="6">
    <location>
        <begin position="232"/>
        <end position="322"/>
    </location>
</feature>
<keyword evidence="5" id="KW-0395">Inflammatory response</keyword>
<dbReference type="Pfam" id="PF00619">
    <property type="entry name" value="CARD"/>
    <property type="match status" value="1"/>
</dbReference>
<evidence type="ECO:0000256" key="4">
    <source>
        <dbReference type="ARBA" id="ARBA00022859"/>
    </source>
</evidence>
<dbReference type="PANTHER" id="PTHR46985">
    <property type="entry name" value="NACHT, LRR AND PYD DOMAINS-CONTAINING PROTEIN 1"/>
    <property type="match status" value="1"/>
</dbReference>
<dbReference type="GO" id="GO:0045087">
    <property type="term" value="P:innate immune response"/>
    <property type="evidence" value="ECO:0007669"/>
    <property type="project" value="UniProtKB-KW"/>
</dbReference>
<dbReference type="PROSITE" id="PS51830">
    <property type="entry name" value="FIIND"/>
    <property type="match status" value="1"/>
</dbReference>
<dbReference type="InterPro" id="IPR051249">
    <property type="entry name" value="NLRP_Inflammasome"/>
</dbReference>
<evidence type="ECO:0000256" key="1">
    <source>
        <dbReference type="ARBA" id="ARBA00004514"/>
    </source>
</evidence>
<dbReference type="PANTHER" id="PTHR46985:SF2">
    <property type="entry name" value="APOPTOSIS-ASSOCIATED SPECK-LIKE PROTEIN CONTAINING A CARD"/>
    <property type="match status" value="1"/>
</dbReference>